<protein>
    <submittedName>
        <fullName evidence="1">Uncharacterized protein</fullName>
    </submittedName>
</protein>
<dbReference type="Proteomes" id="UP001159363">
    <property type="component" value="Chromosome 4"/>
</dbReference>
<proteinExistence type="predicted"/>
<evidence type="ECO:0000313" key="2">
    <source>
        <dbReference type="Proteomes" id="UP001159363"/>
    </source>
</evidence>
<keyword evidence="2" id="KW-1185">Reference proteome</keyword>
<gene>
    <name evidence="1" type="ORF">PR048_015342</name>
</gene>
<dbReference type="EMBL" id="JARBHB010000005">
    <property type="protein sequence ID" value="KAJ8883498.1"/>
    <property type="molecule type" value="Genomic_DNA"/>
</dbReference>
<reference evidence="1 2" key="1">
    <citation type="submission" date="2023-02" db="EMBL/GenBank/DDBJ databases">
        <title>LHISI_Scaffold_Assembly.</title>
        <authorList>
            <person name="Stuart O.P."/>
            <person name="Cleave R."/>
            <person name="Magrath M.J.L."/>
            <person name="Mikheyev A.S."/>
        </authorList>
    </citation>
    <scope>NUCLEOTIDE SEQUENCE [LARGE SCALE GENOMIC DNA]</scope>
    <source>
        <strain evidence="1">Daus_M_001</strain>
        <tissue evidence="1">Leg muscle</tissue>
    </source>
</reference>
<accession>A0ABQ9HGN7</accession>
<evidence type="ECO:0000313" key="1">
    <source>
        <dbReference type="EMBL" id="KAJ8883498.1"/>
    </source>
</evidence>
<name>A0ABQ9HGN7_9NEOP</name>
<sequence>MYTKNLSDELYVNAHEECGYFGIAKTVTFIQEFCWVRNIYHRVANYGTMQHVLATEPFEVVTSGLVWPNAS</sequence>
<organism evidence="1 2">
    <name type="scientific">Dryococelus australis</name>
    <dbReference type="NCBI Taxonomy" id="614101"/>
    <lineage>
        <taxon>Eukaryota</taxon>
        <taxon>Metazoa</taxon>
        <taxon>Ecdysozoa</taxon>
        <taxon>Arthropoda</taxon>
        <taxon>Hexapoda</taxon>
        <taxon>Insecta</taxon>
        <taxon>Pterygota</taxon>
        <taxon>Neoptera</taxon>
        <taxon>Polyneoptera</taxon>
        <taxon>Phasmatodea</taxon>
        <taxon>Verophasmatodea</taxon>
        <taxon>Anareolatae</taxon>
        <taxon>Phasmatidae</taxon>
        <taxon>Eurycanthinae</taxon>
        <taxon>Dryococelus</taxon>
    </lineage>
</organism>
<comment type="caution">
    <text evidence="1">The sequence shown here is derived from an EMBL/GenBank/DDBJ whole genome shotgun (WGS) entry which is preliminary data.</text>
</comment>